<accession>A0A9P7ER33</accession>
<proteinExistence type="predicted"/>
<protein>
    <recommendedName>
        <fullName evidence="3">Fungal-type protein kinase domain-containing protein</fullName>
    </recommendedName>
</protein>
<evidence type="ECO:0000313" key="2">
    <source>
        <dbReference type="Proteomes" id="UP000823399"/>
    </source>
</evidence>
<evidence type="ECO:0008006" key="3">
    <source>
        <dbReference type="Google" id="ProtNLM"/>
    </source>
</evidence>
<dbReference type="AlphaFoldDB" id="A0A9P7ER33"/>
<organism evidence="1 2">
    <name type="scientific">Suillus discolor</name>
    <dbReference type="NCBI Taxonomy" id="1912936"/>
    <lineage>
        <taxon>Eukaryota</taxon>
        <taxon>Fungi</taxon>
        <taxon>Dikarya</taxon>
        <taxon>Basidiomycota</taxon>
        <taxon>Agaricomycotina</taxon>
        <taxon>Agaricomycetes</taxon>
        <taxon>Agaricomycetidae</taxon>
        <taxon>Boletales</taxon>
        <taxon>Suillineae</taxon>
        <taxon>Suillaceae</taxon>
        <taxon>Suillus</taxon>
    </lineage>
</organism>
<sequence>FAPKLSFVNTSKHADTNNCSAFTFKVKPDLCVYVDTTSHGCDISKFEIDIKFKWNDRHDAFVKRPGVDKSIVSQTDNAFDTLGQIMSYAAAQLAAQYRTHAFSVLIICNRARLIRWDREGAIVTNTFNYHHEPYLADFFYRFG</sequence>
<dbReference type="Proteomes" id="UP000823399">
    <property type="component" value="Unassembled WGS sequence"/>
</dbReference>
<dbReference type="EMBL" id="JABBWM010000154">
    <property type="protein sequence ID" value="KAG2086012.1"/>
    <property type="molecule type" value="Genomic_DNA"/>
</dbReference>
<dbReference type="OrthoDB" id="2739948at2759"/>
<dbReference type="RefSeq" id="XP_041284804.1">
    <property type="nucleotide sequence ID" value="XM_041432108.1"/>
</dbReference>
<evidence type="ECO:0000313" key="1">
    <source>
        <dbReference type="EMBL" id="KAG2086012.1"/>
    </source>
</evidence>
<dbReference type="GeneID" id="64694367"/>
<reference evidence="1" key="1">
    <citation type="journal article" date="2020" name="New Phytol.">
        <title>Comparative genomics reveals dynamic genome evolution in host specialist ectomycorrhizal fungi.</title>
        <authorList>
            <person name="Lofgren L.A."/>
            <person name="Nguyen N.H."/>
            <person name="Vilgalys R."/>
            <person name="Ruytinx J."/>
            <person name="Liao H.L."/>
            <person name="Branco S."/>
            <person name="Kuo A."/>
            <person name="LaButti K."/>
            <person name="Lipzen A."/>
            <person name="Andreopoulos W."/>
            <person name="Pangilinan J."/>
            <person name="Riley R."/>
            <person name="Hundley H."/>
            <person name="Na H."/>
            <person name="Barry K."/>
            <person name="Grigoriev I.V."/>
            <person name="Stajich J.E."/>
            <person name="Kennedy P.G."/>
        </authorList>
    </citation>
    <scope>NUCLEOTIDE SEQUENCE</scope>
    <source>
        <strain evidence="1">FC423</strain>
    </source>
</reference>
<name>A0A9P7ER33_9AGAM</name>
<comment type="caution">
    <text evidence="1">The sequence shown here is derived from an EMBL/GenBank/DDBJ whole genome shotgun (WGS) entry which is preliminary data.</text>
</comment>
<keyword evidence="2" id="KW-1185">Reference proteome</keyword>
<gene>
    <name evidence="1" type="ORF">F5147DRAFT_588717</name>
</gene>
<feature type="non-terminal residue" evidence="1">
    <location>
        <position position="1"/>
    </location>
</feature>